<organism evidence="4">
    <name type="scientific">Laurencieae sp</name>
    <dbReference type="NCBI Taxonomy" id="2007162"/>
    <lineage>
        <taxon>Eukaryota</taxon>
        <taxon>Rhodophyta</taxon>
        <taxon>Florideophyceae</taxon>
        <taxon>Rhodymeniophycidae</taxon>
        <taxon>Ceramiales</taxon>
        <taxon>Rhodomelaceae</taxon>
        <taxon>Laurencieae</taxon>
    </lineage>
</organism>
<proteinExistence type="inferred from homology"/>
<keyword evidence="4" id="KW-0150">Chloroplast</keyword>
<evidence type="ECO:0000256" key="3">
    <source>
        <dbReference type="ARBA" id="ARBA00023274"/>
    </source>
</evidence>
<evidence type="ECO:0000256" key="1">
    <source>
        <dbReference type="ARBA" id="ARBA00009254"/>
    </source>
</evidence>
<dbReference type="GO" id="GO:0006412">
    <property type="term" value="P:translation"/>
    <property type="evidence" value="ECO:0007669"/>
    <property type="project" value="InterPro"/>
</dbReference>
<gene>
    <name evidence="4" type="primary">rpl29</name>
</gene>
<dbReference type="SUPFAM" id="SSF46561">
    <property type="entry name" value="Ribosomal protein L29 (L29p)"/>
    <property type="match status" value="1"/>
</dbReference>
<keyword evidence="3" id="KW-0687">Ribonucleoprotein</keyword>
<dbReference type="NCBIfam" id="TIGR00012">
    <property type="entry name" value="L29"/>
    <property type="match status" value="1"/>
</dbReference>
<reference evidence="4" key="1">
    <citation type="journal article" date="2017" name="J. Phycol.">
        <title>Analysis of chloroplast genomes and a supermatrix inform reclassification of the Rhodomelaceae (Rhodophyta).</title>
        <authorList>
            <person name="Diaz-Tapia P."/>
            <person name="Maggs C.A."/>
            <person name="West J.A."/>
            <person name="Verbruggen H."/>
        </authorList>
    </citation>
    <scope>NUCLEOTIDE SEQUENCE</scope>
    <source>
        <strain evidence="4">JFC1711</strain>
    </source>
</reference>
<dbReference type="EMBL" id="MF101412">
    <property type="protein sequence ID" value="ARW60247.1"/>
    <property type="molecule type" value="Genomic_DNA"/>
</dbReference>
<dbReference type="GO" id="GO:0005840">
    <property type="term" value="C:ribosome"/>
    <property type="evidence" value="ECO:0007669"/>
    <property type="project" value="UniProtKB-KW"/>
</dbReference>
<dbReference type="Gene3D" id="1.10.287.310">
    <property type="match status" value="1"/>
</dbReference>
<name>A0A1Z1M2E2_9FLOR</name>
<comment type="similarity">
    <text evidence="1">Belongs to the universal ribosomal protein uL29 family.</text>
</comment>
<dbReference type="GO" id="GO:0003735">
    <property type="term" value="F:structural constituent of ribosome"/>
    <property type="evidence" value="ECO:0007669"/>
    <property type="project" value="InterPro"/>
</dbReference>
<dbReference type="Pfam" id="PF00831">
    <property type="entry name" value="Ribosomal_L29"/>
    <property type="match status" value="1"/>
</dbReference>
<protein>
    <submittedName>
        <fullName evidence="4">Ribosomal protein L29</fullName>
    </submittedName>
</protein>
<keyword evidence="4" id="KW-0934">Plastid</keyword>
<dbReference type="GO" id="GO:1990904">
    <property type="term" value="C:ribonucleoprotein complex"/>
    <property type="evidence" value="ECO:0007669"/>
    <property type="project" value="UniProtKB-KW"/>
</dbReference>
<dbReference type="InterPro" id="IPR001854">
    <property type="entry name" value="Ribosomal_uL29"/>
</dbReference>
<dbReference type="AlphaFoldDB" id="A0A1Z1M2E2"/>
<dbReference type="InterPro" id="IPR036049">
    <property type="entry name" value="Ribosomal_uL29_sf"/>
</dbReference>
<accession>A0A1Z1M2E2</accession>
<sequence length="67" mass="8170">MKTYRESKNLFHLDNQEKQIINLKKELVFLKIKQKTKQNIKPHLIKKIKNKISKILTFDRLNYKKST</sequence>
<geneLocation type="chloroplast" evidence="4"/>
<keyword evidence="2 4" id="KW-0689">Ribosomal protein</keyword>
<evidence type="ECO:0000256" key="2">
    <source>
        <dbReference type="ARBA" id="ARBA00022980"/>
    </source>
</evidence>
<evidence type="ECO:0000313" key="4">
    <source>
        <dbReference type="EMBL" id="ARW60247.1"/>
    </source>
</evidence>